<proteinExistence type="predicted"/>
<dbReference type="RefSeq" id="WP_147064417.1">
    <property type="nucleotide sequence ID" value="NZ_BAAARO010000023.1"/>
</dbReference>
<organism evidence="1 2">
    <name type="scientific">Terrabacter aerolatus</name>
    <dbReference type="NCBI Taxonomy" id="422442"/>
    <lineage>
        <taxon>Bacteria</taxon>
        <taxon>Bacillati</taxon>
        <taxon>Actinomycetota</taxon>
        <taxon>Actinomycetes</taxon>
        <taxon>Micrococcales</taxon>
        <taxon>Intrasporangiaceae</taxon>
        <taxon>Terrabacter</taxon>
    </lineage>
</organism>
<dbReference type="EMBL" id="BJYX01000004">
    <property type="protein sequence ID" value="GEO29392.1"/>
    <property type="molecule type" value="Genomic_DNA"/>
</dbReference>
<dbReference type="OrthoDB" id="4870211at2"/>
<dbReference type="AlphaFoldDB" id="A0A512CYV9"/>
<accession>A0A512CYV9</accession>
<dbReference type="Proteomes" id="UP000321534">
    <property type="component" value="Unassembled WGS sequence"/>
</dbReference>
<reference evidence="1 2" key="1">
    <citation type="submission" date="2019-07" db="EMBL/GenBank/DDBJ databases">
        <title>Whole genome shotgun sequence of Terrabacter aerolatus NBRC 106305.</title>
        <authorList>
            <person name="Hosoyama A."/>
            <person name="Uohara A."/>
            <person name="Ohji S."/>
            <person name="Ichikawa N."/>
        </authorList>
    </citation>
    <scope>NUCLEOTIDE SEQUENCE [LARGE SCALE GENOMIC DNA]</scope>
    <source>
        <strain evidence="1 2">NBRC 106305</strain>
    </source>
</reference>
<name>A0A512CYV9_9MICO</name>
<sequence>MSAMTPGDDETSATVMTGTERAAMLERLVQACTTSVVAPVGASRNRAGHSTRSLVMWRCP</sequence>
<evidence type="ECO:0000313" key="2">
    <source>
        <dbReference type="Proteomes" id="UP000321534"/>
    </source>
</evidence>
<evidence type="ECO:0000313" key="1">
    <source>
        <dbReference type="EMBL" id="GEO29392.1"/>
    </source>
</evidence>
<comment type="caution">
    <text evidence="1">The sequence shown here is derived from an EMBL/GenBank/DDBJ whole genome shotgun (WGS) entry which is preliminary data.</text>
</comment>
<protein>
    <submittedName>
        <fullName evidence="1">Uncharacterized protein</fullName>
    </submittedName>
</protein>
<gene>
    <name evidence="1" type="ORF">TAE01_12020</name>
</gene>
<keyword evidence="2" id="KW-1185">Reference proteome</keyword>